<evidence type="ECO:0000313" key="8">
    <source>
        <dbReference type="EMBL" id="CAE7387755.1"/>
    </source>
</evidence>
<dbReference type="EMBL" id="CAJNDS010002236">
    <property type="protein sequence ID" value="CAE7387755.1"/>
    <property type="molecule type" value="Genomic_DNA"/>
</dbReference>
<dbReference type="FunFam" id="2.40.30.10:FF:000115">
    <property type="entry name" value="Eukaryotic translation elongation factor 1 alpha"/>
    <property type="match status" value="1"/>
</dbReference>
<dbReference type="Pfam" id="PF13499">
    <property type="entry name" value="EF-hand_7"/>
    <property type="match status" value="1"/>
</dbReference>
<dbReference type="InterPro" id="IPR031157">
    <property type="entry name" value="G_TR_CS"/>
</dbReference>
<dbReference type="Gene3D" id="1.10.238.10">
    <property type="entry name" value="EF-hand"/>
    <property type="match status" value="1"/>
</dbReference>
<comment type="similarity">
    <text evidence="1">Belongs to the TRAFAC class translation factor GTPase superfamily. Classic translation factor GTPase family. EF-Tu/EF-1A subfamily.</text>
</comment>
<dbReference type="PROSITE" id="PS00301">
    <property type="entry name" value="G_TR_1"/>
    <property type="match status" value="1"/>
</dbReference>
<dbReference type="PROSITE" id="PS51722">
    <property type="entry name" value="G_TR_2"/>
    <property type="match status" value="1"/>
</dbReference>
<dbReference type="PROSITE" id="PS00018">
    <property type="entry name" value="EF_HAND_1"/>
    <property type="match status" value="2"/>
</dbReference>
<evidence type="ECO:0000259" key="6">
    <source>
        <dbReference type="PROSITE" id="PS50222"/>
    </source>
</evidence>
<dbReference type="GO" id="GO:0005525">
    <property type="term" value="F:GTP binding"/>
    <property type="evidence" value="ECO:0007669"/>
    <property type="project" value="UniProtKB-KW"/>
</dbReference>
<dbReference type="InterPro" id="IPR050100">
    <property type="entry name" value="TRAFAC_GTPase_members"/>
</dbReference>
<reference evidence="8" key="1">
    <citation type="submission" date="2021-02" db="EMBL/GenBank/DDBJ databases">
        <authorList>
            <person name="Dougan E. K."/>
            <person name="Rhodes N."/>
            <person name="Thang M."/>
            <person name="Chan C."/>
        </authorList>
    </citation>
    <scope>NUCLEOTIDE SEQUENCE</scope>
</reference>
<organism evidence="8 9">
    <name type="scientific">Symbiodinium natans</name>
    <dbReference type="NCBI Taxonomy" id="878477"/>
    <lineage>
        <taxon>Eukaryota</taxon>
        <taxon>Sar</taxon>
        <taxon>Alveolata</taxon>
        <taxon>Dinophyceae</taxon>
        <taxon>Suessiales</taxon>
        <taxon>Symbiodiniaceae</taxon>
        <taxon>Symbiodinium</taxon>
    </lineage>
</organism>
<evidence type="ECO:0000256" key="3">
    <source>
        <dbReference type="ARBA" id="ARBA00022741"/>
    </source>
</evidence>
<keyword evidence="2" id="KW-0677">Repeat</keyword>
<evidence type="ECO:0000256" key="5">
    <source>
        <dbReference type="ARBA" id="ARBA00023134"/>
    </source>
</evidence>
<dbReference type="InterPro" id="IPR027417">
    <property type="entry name" value="P-loop_NTPase"/>
</dbReference>
<dbReference type="Pfam" id="PF03144">
    <property type="entry name" value="GTP_EFTU_D2"/>
    <property type="match status" value="1"/>
</dbReference>
<dbReference type="Pfam" id="PF22594">
    <property type="entry name" value="GTP-eEF1A_C"/>
    <property type="match status" value="1"/>
</dbReference>
<proteinExistence type="inferred from homology"/>
<dbReference type="InterPro" id="IPR000795">
    <property type="entry name" value="T_Tr_GTP-bd_dom"/>
</dbReference>
<feature type="domain" description="EF-hand" evidence="6">
    <location>
        <begin position="460"/>
        <end position="495"/>
    </location>
</feature>
<dbReference type="GO" id="GO:0005509">
    <property type="term" value="F:calcium ion binding"/>
    <property type="evidence" value="ECO:0007669"/>
    <property type="project" value="InterPro"/>
</dbReference>
<evidence type="ECO:0000259" key="7">
    <source>
        <dbReference type="PROSITE" id="PS51722"/>
    </source>
</evidence>
<dbReference type="Gene3D" id="3.40.50.300">
    <property type="entry name" value="P-loop containing nucleotide triphosphate hydrolases"/>
    <property type="match status" value="1"/>
</dbReference>
<gene>
    <name evidence="8" type="primary">tuf</name>
    <name evidence="8" type="ORF">SNAT2548_LOCUS21146</name>
</gene>
<dbReference type="InterPro" id="IPR009000">
    <property type="entry name" value="Transl_B-barrel_sf"/>
</dbReference>
<dbReference type="FunFam" id="3.40.50.300:FF:002868">
    <property type="entry name" value="Eukaryotic translation elongation factor 1 alpha 2"/>
    <property type="match status" value="1"/>
</dbReference>
<dbReference type="InterPro" id="IPR018247">
    <property type="entry name" value="EF_Hand_1_Ca_BS"/>
</dbReference>
<feature type="domain" description="EF-hand" evidence="6">
    <location>
        <begin position="496"/>
        <end position="531"/>
    </location>
</feature>
<dbReference type="AlphaFoldDB" id="A0A812QJV7"/>
<dbReference type="Gene3D" id="2.40.30.10">
    <property type="entry name" value="Translation factors"/>
    <property type="match status" value="2"/>
</dbReference>
<dbReference type="CDD" id="cd00051">
    <property type="entry name" value="EFh"/>
    <property type="match status" value="1"/>
</dbReference>
<evidence type="ECO:0000256" key="1">
    <source>
        <dbReference type="ARBA" id="ARBA00007249"/>
    </source>
</evidence>
<name>A0A812QJV7_9DINO</name>
<accession>A0A812QJV7</accession>
<dbReference type="InterPro" id="IPR004161">
    <property type="entry name" value="EFTu-like_2"/>
</dbReference>
<comment type="caution">
    <text evidence="8">The sequence shown here is derived from an EMBL/GenBank/DDBJ whole genome shotgun (WGS) entry which is preliminary data.</text>
</comment>
<dbReference type="SUPFAM" id="SSF50447">
    <property type="entry name" value="Translation proteins"/>
    <property type="match status" value="1"/>
</dbReference>
<dbReference type="PRINTS" id="PR00315">
    <property type="entry name" value="ELONGATNFCT"/>
</dbReference>
<dbReference type="Proteomes" id="UP000604046">
    <property type="component" value="Unassembled WGS sequence"/>
</dbReference>
<dbReference type="SMART" id="SM00054">
    <property type="entry name" value="EFh"/>
    <property type="match status" value="2"/>
</dbReference>
<keyword evidence="9" id="KW-1185">Reference proteome</keyword>
<dbReference type="InterPro" id="IPR011992">
    <property type="entry name" value="EF-hand-dom_pair"/>
</dbReference>
<dbReference type="SUPFAM" id="SSF47473">
    <property type="entry name" value="EF-hand"/>
    <property type="match status" value="1"/>
</dbReference>
<evidence type="ECO:0000256" key="4">
    <source>
        <dbReference type="ARBA" id="ARBA00022837"/>
    </source>
</evidence>
<keyword evidence="5" id="KW-0342">GTP-binding</keyword>
<dbReference type="PANTHER" id="PTHR23115">
    <property type="entry name" value="TRANSLATION FACTOR"/>
    <property type="match status" value="1"/>
</dbReference>
<keyword evidence="3" id="KW-0547">Nucleotide-binding</keyword>
<dbReference type="CDD" id="cd01883">
    <property type="entry name" value="EF1_alpha"/>
    <property type="match status" value="1"/>
</dbReference>
<keyword evidence="4" id="KW-0106">Calcium</keyword>
<protein>
    <submittedName>
        <fullName evidence="8">Tuf protein</fullName>
    </submittedName>
</protein>
<dbReference type="InterPro" id="IPR009001">
    <property type="entry name" value="Transl_elong_EF1A/Init_IF2_C"/>
</dbReference>
<evidence type="ECO:0000256" key="2">
    <source>
        <dbReference type="ARBA" id="ARBA00022737"/>
    </source>
</evidence>
<dbReference type="InterPro" id="IPR002048">
    <property type="entry name" value="EF_hand_dom"/>
</dbReference>
<dbReference type="GO" id="GO:0003924">
    <property type="term" value="F:GTPase activity"/>
    <property type="evidence" value="ECO:0007669"/>
    <property type="project" value="InterPro"/>
</dbReference>
<dbReference type="SUPFAM" id="SSF50465">
    <property type="entry name" value="EF-Tu/eEF-1alpha/eIF2-gamma C-terminal domain"/>
    <property type="match status" value="1"/>
</dbReference>
<feature type="domain" description="Tr-type G" evidence="7">
    <location>
        <begin position="4"/>
        <end position="250"/>
    </location>
</feature>
<dbReference type="FunFam" id="1.10.238.10:FF:000003">
    <property type="entry name" value="Calmodulin A"/>
    <property type="match status" value="1"/>
</dbReference>
<dbReference type="OrthoDB" id="407705at2759"/>
<sequence length="532" mass="58297">MSEKEHLSVVFAGHVDSGKSTTVGRLIFELGGLPEREMEKLKAEAERLGKGTFAFAFYLDRQKEERERGVTISCTGKEFFTEKFHYTVIDAPGHRDFIKNLVKGSSIADAAILIVPADGNFTTAIARGDPRTGEVQGQTRHHARLLNLIGVKQLCICVNKMDSDTAGYGQARYEEISVEMKRMLTRVGWKRPFVDKGVPVIPLSGWKGDNLIAKSGNMGWWNGQDVMRGKEKLHVETLYEVLDKFFNVPARNEKAPMRLPVEHVFQIKGVGSVISGRVEQGVVKPGEDVVFLPSGASGKVFTVEMHHSRAEAGNPGDVIGVNVKGLEKSNMPRAGDVMIYKSDTTLKVVREFEAQVQTLDLPGKDQGAKKPGWAPIGIVRTGQAPCSLKAITWKMGKETNGKKAESPADVKAGQVAQCTFSLKKPMVIDTFKNCEGLSRIAFFEANNVMMLGKVVSVGDQSGAEVMAAFKKFDKDGNGRISKAELSTVLKKLNPTWNEKELDSLMANADKNDDGSLQVSEFVDWLFGSGLKA</sequence>
<dbReference type="PROSITE" id="PS50222">
    <property type="entry name" value="EF_HAND_2"/>
    <property type="match status" value="2"/>
</dbReference>
<dbReference type="SUPFAM" id="SSF52540">
    <property type="entry name" value="P-loop containing nucleoside triphosphate hydrolases"/>
    <property type="match status" value="1"/>
</dbReference>
<dbReference type="InterPro" id="IPR054696">
    <property type="entry name" value="GTP-eEF1A_C"/>
</dbReference>
<dbReference type="Pfam" id="PF00009">
    <property type="entry name" value="GTP_EFTU"/>
    <property type="match status" value="1"/>
</dbReference>
<evidence type="ECO:0000313" key="9">
    <source>
        <dbReference type="Proteomes" id="UP000604046"/>
    </source>
</evidence>